<organism evidence="2">
    <name type="scientific">marine metagenome</name>
    <dbReference type="NCBI Taxonomy" id="408172"/>
    <lineage>
        <taxon>unclassified sequences</taxon>
        <taxon>metagenomes</taxon>
        <taxon>ecological metagenomes</taxon>
    </lineage>
</organism>
<dbReference type="InterPro" id="IPR023631">
    <property type="entry name" value="Amidase_dom"/>
</dbReference>
<dbReference type="EMBL" id="UINC01001316">
    <property type="protein sequence ID" value="SUZ77411.1"/>
    <property type="molecule type" value="Genomic_DNA"/>
</dbReference>
<dbReference type="AlphaFoldDB" id="A0A381QDK7"/>
<feature type="domain" description="Amidase" evidence="1">
    <location>
        <begin position="80"/>
        <end position="530"/>
    </location>
</feature>
<dbReference type="PANTHER" id="PTHR42678">
    <property type="entry name" value="AMIDASE"/>
    <property type="match status" value="1"/>
</dbReference>
<evidence type="ECO:0000313" key="2">
    <source>
        <dbReference type="EMBL" id="SUZ77411.1"/>
    </source>
</evidence>
<name>A0A381QDK7_9ZZZZ</name>
<dbReference type="SUPFAM" id="SSF75304">
    <property type="entry name" value="Amidase signature (AS) enzymes"/>
    <property type="match status" value="1"/>
</dbReference>
<gene>
    <name evidence="2" type="ORF">METZ01_LOCUS30265</name>
</gene>
<dbReference type="Pfam" id="PF01425">
    <property type="entry name" value="Amidase"/>
    <property type="match status" value="1"/>
</dbReference>
<reference evidence="2" key="1">
    <citation type="submission" date="2018-05" db="EMBL/GenBank/DDBJ databases">
        <authorList>
            <person name="Lanie J.A."/>
            <person name="Ng W.-L."/>
            <person name="Kazmierczak K.M."/>
            <person name="Andrzejewski T.M."/>
            <person name="Davidsen T.M."/>
            <person name="Wayne K.J."/>
            <person name="Tettelin H."/>
            <person name="Glass J.I."/>
            <person name="Rusch D."/>
            <person name="Podicherti R."/>
            <person name="Tsui H.-C.T."/>
            <person name="Winkler M.E."/>
        </authorList>
    </citation>
    <scope>NUCLEOTIDE SEQUENCE</scope>
</reference>
<dbReference type="NCBIfam" id="NF006006">
    <property type="entry name" value="PRK08137.1"/>
    <property type="match status" value="1"/>
</dbReference>
<dbReference type="PANTHER" id="PTHR42678:SF34">
    <property type="entry name" value="OS04G0183300 PROTEIN"/>
    <property type="match status" value="1"/>
</dbReference>
<accession>A0A381QDK7</accession>
<dbReference type="InterPro" id="IPR036928">
    <property type="entry name" value="AS_sf"/>
</dbReference>
<feature type="non-terminal residue" evidence="2">
    <location>
        <position position="1"/>
    </location>
</feature>
<proteinExistence type="predicted"/>
<sequence length="558" mass="59265">VDSKHNGGATNLDRREFMKLGGLGAVATAVVGSTACEPRNSRETGSNERSWWVNETFELEEATLSDLADDMASGRRTSVEITQLYLDRIAALDREGAKLRSIIETNPDALTIAKGLDEERANGDIRSPLHGIPIVLKDNIDTADLLTTTAGSYALEGHVAAKDSHVATKLREAGAIILAKANLSEWANIRSSRSSSGWSGRGGQCGNAFAVDRNPCGSSSGSGAAVSANFCAGAIGTETNGSVVCPSSVNGIVGLKPTVGLVSRSGIIPIAHTQDTAGPMTRSVADAAAMLTALVGPDPSDSMTIPSADFVGTDYTSFLDRDGLRGARIGVERSYFGAQPDVDQLMEEAIRSMSTAGAIIVDPANIPTRESMGGPSFQVLLYELKADLAAYLEMSGRPNGMATLADIIVFNESNTDREMPYFGQEIFLEAEEKGSLNSSEYLESKELARRLSQDEGIDAVMEEHQLDAIVAPTTRPAWKIDLVNRDVSSNGSSGPAAIAGYPSITVPNGYVHGLPTGILFFGRAWSERTLIRIAYAYEQATQHRQPAKLLPTLDLPNL</sequence>
<evidence type="ECO:0000259" key="1">
    <source>
        <dbReference type="Pfam" id="PF01425"/>
    </source>
</evidence>
<dbReference type="NCBIfam" id="NF005300">
    <property type="entry name" value="PRK06828.1"/>
    <property type="match status" value="1"/>
</dbReference>
<dbReference type="Gene3D" id="3.90.1300.10">
    <property type="entry name" value="Amidase signature (AS) domain"/>
    <property type="match status" value="1"/>
</dbReference>
<protein>
    <recommendedName>
        <fullName evidence="1">Amidase domain-containing protein</fullName>
    </recommendedName>
</protein>